<feature type="transmembrane region" description="Helical" evidence="1">
    <location>
        <begin position="17"/>
        <end position="35"/>
    </location>
</feature>
<dbReference type="AlphaFoldDB" id="A0A553JDT2"/>
<name>A0A553JDT2_SHEHA</name>
<reference evidence="3" key="1">
    <citation type="submission" date="2019-07" db="EMBL/GenBank/DDBJ databases">
        <title>Shewanella sp. YLB-08 draft genomic sequence.</title>
        <authorList>
            <person name="Yu L."/>
        </authorList>
    </citation>
    <scope>NUCLEOTIDE SEQUENCE [LARGE SCALE GENOMIC DNA]</scope>
    <source>
        <strain evidence="3">JCM 20706</strain>
    </source>
</reference>
<sequence>MIDLAKITDPYERKARLYPALICLFPLMVGMSITFPKVYSTLSGFVALAAAIGGIQFLSHLARDRGKKLEPTLFKNWGGTPSVAILRHSDKYISPPAKLKYHSVLESKSKIAAPSVDFENDNSEKADEIYAAWSDFLRGKTRDVKKYPLVFKENINYGFRRNLFGVRRHCIFSALISIVIILLPSLENRSLSEVQIAIGLFLVTYIFIFSFVVSRDWVKTVADAYSRNLIEAINA</sequence>
<gene>
    <name evidence="2" type="ORF">FN961_25150</name>
</gene>
<dbReference type="OrthoDB" id="2083198at2"/>
<keyword evidence="3" id="KW-1185">Reference proteome</keyword>
<dbReference type="RefSeq" id="WP_144042892.1">
    <property type="nucleotide sequence ID" value="NZ_BMPL01000063.1"/>
</dbReference>
<protein>
    <submittedName>
        <fullName evidence="2">Uncharacterized protein</fullName>
    </submittedName>
</protein>
<evidence type="ECO:0000256" key="1">
    <source>
        <dbReference type="SAM" id="Phobius"/>
    </source>
</evidence>
<keyword evidence="1" id="KW-1133">Transmembrane helix</keyword>
<dbReference type="EMBL" id="VKGK01000058">
    <property type="protein sequence ID" value="TRY10603.1"/>
    <property type="molecule type" value="Genomic_DNA"/>
</dbReference>
<comment type="caution">
    <text evidence="2">The sequence shown here is derived from an EMBL/GenBank/DDBJ whole genome shotgun (WGS) entry which is preliminary data.</text>
</comment>
<feature type="transmembrane region" description="Helical" evidence="1">
    <location>
        <begin position="192"/>
        <end position="213"/>
    </location>
</feature>
<organism evidence="2 3">
    <name type="scientific">Shewanella hanedai</name>
    <name type="common">Alteromonas hanedai</name>
    <dbReference type="NCBI Taxonomy" id="25"/>
    <lineage>
        <taxon>Bacteria</taxon>
        <taxon>Pseudomonadati</taxon>
        <taxon>Pseudomonadota</taxon>
        <taxon>Gammaproteobacteria</taxon>
        <taxon>Alteromonadales</taxon>
        <taxon>Shewanellaceae</taxon>
        <taxon>Shewanella</taxon>
    </lineage>
</organism>
<keyword evidence="1" id="KW-0812">Transmembrane</keyword>
<keyword evidence="1" id="KW-0472">Membrane</keyword>
<feature type="transmembrane region" description="Helical" evidence="1">
    <location>
        <begin position="169"/>
        <end position="186"/>
    </location>
</feature>
<dbReference type="Proteomes" id="UP000318126">
    <property type="component" value="Unassembled WGS sequence"/>
</dbReference>
<proteinExistence type="predicted"/>
<accession>A0A553JDT2</accession>
<evidence type="ECO:0000313" key="2">
    <source>
        <dbReference type="EMBL" id="TRY10603.1"/>
    </source>
</evidence>
<evidence type="ECO:0000313" key="3">
    <source>
        <dbReference type="Proteomes" id="UP000318126"/>
    </source>
</evidence>
<feature type="transmembrane region" description="Helical" evidence="1">
    <location>
        <begin position="41"/>
        <end position="59"/>
    </location>
</feature>